<dbReference type="AlphaFoldDB" id="A0ABD3NDH9"/>
<evidence type="ECO:0000313" key="3">
    <source>
        <dbReference type="EMBL" id="KAL3774020.1"/>
    </source>
</evidence>
<comment type="caution">
    <text evidence="3">The sequence shown here is derived from an EMBL/GenBank/DDBJ whole genome shotgun (WGS) entry which is preliminary data.</text>
</comment>
<accession>A0ABD3NDH9</accession>
<name>A0ABD3NDH9_9STRA</name>
<gene>
    <name evidence="3" type="ORF">ACHAW5_011372</name>
</gene>
<sequence>MMYHQGHHQPSDVAAQPHAISPPSSSAQQEIITVPRDRDVLNGRGQGVQRHPGNVKYRKLVYVNKVFYAKCPRSDKIKISKGIVDAVRALGGRFLELDERNGIYHDIGDKKAAEKTSQALREGQTEIRKQVYMDERKDSAGVPENCPSSDFDSYFTQNNVPSPNVEHGMSSESYFGYSLHLLQSFYGMEGIELATSGEASADTLQEMAKAATAMPASARTIIPPPPLPPHGNSVEMALALDQFPVAIQSPNQAEPIERFTNMSYDPIERFTNMSQFTFSSINSLRQLWESRRDESFTSADRETIEYIVNTEIHNLFRETQTQLENIENMTEDNLPIHEDTEVDLHYDDAEDRLSELRFTDVSNWGGTGAPASRSIEVPKYMKSSTKSLDSTMSMMSITDDRIGDSAEV</sequence>
<feature type="domain" description="DUF6824" evidence="2">
    <location>
        <begin position="39"/>
        <end position="122"/>
    </location>
</feature>
<proteinExistence type="predicted"/>
<reference evidence="3 4" key="1">
    <citation type="submission" date="2024-10" db="EMBL/GenBank/DDBJ databases">
        <title>Updated reference genomes for cyclostephanoid diatoms.</title>
        <authorList>
            <person name="Roberts W.R."/>
            <person name="Alverson A.J."/>
        </authorList>
    </citation>
    <scope>NUCLEOTIDE SEQUENCE [LARGE SCALE GENOMIC DNA]</scope>
    <source>
        <strain evidence="3 4">AJA276-08</strain>
    </source>
</reference>
<protein>
    <recommendedName>
        <fullName evidence="2">DUF6824 domain-containing protein</fullName>
    </recommendedName>
</protein>
<organism evidence="3 4">
    <name type="scientific">Stephanodiscus triporus</name>
    <dbReference type="NCBI Taxonomy" id="2934178"/>
    <lineage>
        <taxon>Eukaryota</taxon>
        <taxon>Sar</taxon>
        <taxon>Stramenopiles</taxon>
        <taxon>Ochrophyta</taxon>
        <taxon>Bacillariophyta</taxon>
        <taxon>Coscinodiscophyceae</taxon>
        <taxon>Thalassiosirophycidae</taxon>
        <taxon>Stephanodiscales</taxon>
        <taxon>Stephanodiscaceae</taxon>
        <taxon>Stephanodiscus</taxon>
    </lineage>
</organism>
<keyword evidence="4" id="KW-1185">Reference proteome</keyword>
<dbReference type="Proteomes" id="UP001530315">
    <property type="component" value="Unassembled WGS sequence"/>
</dbReference>
<dbReference type="InterPro" id="IPR049227">
    <property type="entry name" value="DUF6824"/>
</dbReference>
<dbReference type="Pfam" id="PF20710">
    <property type="entry name" value="DUF6824"/>
    <property type="match status" value="1"/>
</dbReference>
<dbReference type="EMBL" id="JALLAZ020001494">
    <property type="protein sequence ID" value="KAL3774020.1"/>
    <property type="molecule type" value="Genomic_DNA"/>
</dbReference>
<evidence type="ECO:0000259" key="2">
    <source>
        <dbReference type="Pfam" id="PF20710"/>
    </source>
</evidence>
<evidence type="ECO:0000256" key="1">
    <source>
        <dbReference type="SAM" id="MobiDB-lite"/>
    </source>
</evidence>
<feature type="region of interest" description="Disordered" evidence="1">
    <location>
        <begin position="1"/>
        <end position="29"/>
    </location>
</feature>
<evidence type="ECO:0000313" key="4">
    <source>
        <dbReference type="Proteomes" id="UP001530315"/>
    </source>
</evidence>